<keyword evidence="7" id="KW-1185">Reference proteome</keyword>
<evidence type="ECO:0000256" key="4">
    <source>
        <dbReference type="ARBA" id="ARBA00023026"/>
    </source>
</evidence>
<dbReference type="RefSeq" id="WP_150697288.1">
    <property type="nucleotide sequence ID" value="NZ_CABPRZ010000008.1"/>
</dbReference>
<evidence type="ECO:0000259" key="5">
    <source>
        <dbReference type="Pfam" id="PF04829"/>
    </source>
</evidence>
<keyword evidence="2" id="KW-0800">Toxin</keyword>
<comment type="subcellular location">
    <subcellularLocation>
        <location evidence="1">Target cell</location>
        <location evidence="1">Target cell cytoplasm</location>
    </subcellularLocation>
</comment>
<evidence type="ECO:0000256" key="3">
    <source>
        <dbReference type="ARBA" id="ARBA00022913"/>
    </source>
</evidence>
<keyword evidence="4" id="KW-0843">Virulence</keyword>
<organism evidence="6 7">
    <name type="scientific">Pandoraea terrae</name>
    <dbReference type="NCBI Taxonomy" id="1537710"/>
    <lineage>
        <taxon>Bacteria</taxon>
        <taxon>Pseudomonadati</taxon>
        <taxon>Pseudomonadota</taxon>
        <taxon>Betaproteobacteria</taxon>
        <taxon>Burkholderiales</taxon>
        <taxon>Burkholderiaceae</taxon>
        <taxon>Pandoraea</taxon>
    </lineage>
</organism>
<gene>
    <name evidence="6" type="primary">cdiA2_2</name>
    <name evidence="6" type="ORF">PTE30175_02437</name>
</gene>
<dbReference type="Proteomes" id="UP000414233">
    <property type="component" value="Unassembled WGS sequence"/>
</dbReference>
<evidence type="ECO:0000313" key="7">
    <source>
        <dbReference type="Proteomes" id="UP000414233"/>
    </source>
</evidence>
<proteinExistence type="predicted"/>
<protein>
    <submittedName>
        <fullName evidence="6">tRNA nuclease CdiA-2</fullName>
        <ecNumber evidence="6">3.1.-.-</ecNumber>
    </submittedName>
</protein>
<dbReference type="InterPro" id="IPR006914">
    <property type="entry name" value="VENN_dom"/>
</dbReference>
<dbReference type="GO" id="GO:0090729">
    <property type="term" value="F:toxin activity"/>
    <property type="evidence" value="ECO:0007669"/>
    <property type="project" value="UniProtKB-KW"/>
</dbReference>
<keyword evidence="6" id="KW-0378">Hydrolase</keyword>
<evidence type="ECO:0000313" key="6">
    <source>
        <dbReference type="EMBL" id="VVE08455.1"/>
    </source>
</evidence>
<dbReference type="Pfam" id="PF04829">
    <property type="entry name" value="PT-VENN"/>
    <property type="match status" value="1"/>
</dbReference>
<sequence length="311" mass="32700">MEALQREVGVFVNNRAKEADALEKARDAEADPAKRAQLDAQLIEAQKWGPGGEYGRIVTAITVASGGNVTGGMGDLVTKATINYIQSLGAEKVKAIADEMKSETARAALQGIVGCAGAIASGGDCGAGALGGSASVVLNNLLDKAGGTSGQDLSAEEKQARTNLVTSIVAGIAGATGSGKDVATATTGAKIETENNALKLSEFKSLIQEARGCEKTKSCESVRDRYRNLSREKQEKVVATCAIDPQACQGEFGNYLAELGDFRKALDAAHKNHLEVFDGNNNFKWALNLDGTINEAKTQVGREQKRKLKLR</sequence>
<name>A0A5E4VBP5_9BURK</name>
<dbReference type="OrthoDB" id="8935431at2"/>
<evidence type="ECO:0000256" key="2">
    <source>
        <dbReference type="ARBA" id="ARBA00022656"/>
    </source>
</evidence>
<dbReference type="EMBL" id="CABPRZ010000008">
    <property type="protein sequence ID" value="VVE08455.1"/>
    <property type="molecule type" value="Genomic_DNA"/>
</dbReference>
<feature type="domain" description="VENN motif-containing" evidence="5">
    <location>
        <begin position="152"/>
        <end position="199"/>
    </location>
</feature>
<dbReference type="AlphaFoldDB" id="A0A5E4VBP5"/>
<evidence type="ECO:0000256" key="1">
    <source>
        <dbReference type="ARBA" id="ARBA00004219"/>
    </source>
</evidence>
<keyword evidence="3" id="KW-1266">Target cell cytoplasm</keyword>
<reference evidence="6 7" key="1">
    <citation type="submission" date="2019-08" db="EMBL/GenBank/DDBJ databases">
        <authorList>
            <person name="Peeters C."/>
        </authorList>
    </citation>
    <scope>NUCLEOTIDE SEQUENCE [LARGE SCALE GENOMIC DNA]</scope>
    <source>
        <strain evidence="6 7">LMG 30175</strain>
    </source>
</reference>
<accession>A0A5E4VBP5</accession>
<dbReference type="EC" id="3.1.-.-" evidence="6"/>
<dbReference type="GO" id="GO:0016787">
    <property type="term" value="F:hydrolase activity"/>
    <property type="evidence" value="ECO:0007669"/>
    <property type="project" value="UniProtKB-KW"/>
</dbReference>